<protein>
    <submittedName>
        <fullName evidence="1">Uncharacterized protein</fullName>
    </submittedName>
</protein>
<dbReference type="EMBL" id="JACHMN010000002">
    <property type="protein sequence ID" value="MBB5868281.1"/>
    <property type="molecule type" value="Genomic_DNA"/>
</dbReference>
<dbReference type="Proteomes" id="UP000587527">
    <property type="component" value="Unassembled WGS sequence"/>
</dbReference>
<accession>A0A841BN71</accession>
<evidence type="ECO:0000313" key="1">
    <source>
        <dbReference type="EMBL" id="MBB5868281.1"/>
    </source>
</evidence>
<gene>
    <name evidence="1" type="ORF">F4553_001660</name>
</gene>
<keyword evidence="2" id="KW-1185">Reference proteome</keyword>
<comment type="caution">
    <text evidence="1">The sequence shown here is derived from an EMBL/GenBank/DDBJ whole genome shotgun (WGS) entry which is preliminary data.</text>
</comment>
<dbReference type="RefSeq" id="WP_184834096.1">
    <property type="nucleotide sequence ID" value="NZ_JACHMN010000002.1"/>
</dbReference>
<dbReference type="AlphaFoldDB" id="A0A841BN71"/>
<sequence>MITSQRRARRQCADQRGENFAAHAEQLGRLLDGYVQVEAQHQHCV</sequence>
<reference evidence="1 2" key="1">
    <citation type="submission" date="2020-08" db="EMBL/GenBank/DDBJ databases">
        <title>Sequencing the genomes of 1000 actinobacteria strains.</title>
        <authorList>
            <person name="Klenk H.-P."/>
        </authorList>
    </citation>
    <scope>NUCLEOTIDE SEQUENCE [LARGE SCALE GENOMIC DNA]</scope>
    <source>
        <strain evidence="1 2">DSM 45362</strain>
    </source>
</reference>
<name>A0A841BN71_9ACTN</name>
<organism evidence="1 2">
    <name type="scientific">Allocatelliglobosispora scoriae</name>
    <dbReference type="NCBI Taxonomy" id="643052"/>
    <lineage>
        <taxon>Bacteria</taxon>
        <taxon>Bacillati</taxon>
        <taxon>Actinomycetota</taxon>
        <taxon>Actinomycetes</taxon>
        <taxon>Micromonosporales</taxon>
        <taxon>Micromonosporaceae</taxon>
        <taxon>Allocatelliglobosispora</taxon>
    </lineage>
</organism>
<evidence type="ECO:0000313" key="2">
    <source>
        <dbReference type="Proteomes" id="UP000587527"/>
    </source>
</evidence>
<proteinExistence type="predicted"/>